<dbReference type="RefSeq" id="WP_208009203.1">
    <property type="nucleotide sequence ID" value="NZ_CP071796.1"/>
</dbReference>
<accession>A0A975CFH7</accession>
<proteinExistence type="predicted"/>
<reference evidence="2" key="1">
    <citation type="submission" date="2021-03" db="EMBL/GenBank/DDBJ databases">
        <title>Ottowia sp. 27C isolated from the cloaca of a Giant Asian pond turtle (Heosemys grandis).</title>
        <authorList>
            <person name="Spergser J."/>
            <person name="Busse H.-J."/>
        </authorList>
    </citation>
    <scope>NUCLEOTIDE SEQUENCE</scope>
    <source>
        <strain evidence="2">27C</strain>
    </source>
</reference>
<keyword evidence="1" id="KW-0732">Signal</keyword>
<evidence type="ECO:0000313" key="3">
    <source>
        <dbReference type="Proteomes" id="UP000663903"/>
    </source>
</evidence>
<feature type="chain" id="PRO_5036948971" evidence="1">
    <location>
        <begin position="22"/>
        <end position="128"/>
    </location>
</feature>
<dbReference type="KEGG" id="otd:J1M35_00565"/>
<dbReference type="PROSITE" id="PS51257">
    <property type="entry name" value="PROKAR_LIPOPROTEIN"/>
    <property type="match status" value="1"/>
</dbReference>
<keyword evidence="3" id="KW-1185">Reference proteome</keyword>
<dbReference type="Proteomes" id="UP000663903">
    <property type="component" value="Chromosome"/>
</dbReference>
<dbReference type="AlphaFoldDB" id="A0A975CFH7"/>
<evidence type="ECO:0000256" key="1">
    <source>
        <dbReference type="SAM" id="SignalP"/>
    </source>
</evidence>
<name>A0A975CFH7_9BURK</name>
<organism evidence="2 3">
    <name type="scientific">Ottowia testudinis</name>
    <dbReference type="NCBI Taxonomy" id="2816950"/>
    <lineage>
        <taxon>Bacteria</taxon>
        <taxon>Pseudomonadati</taxon>
        <taxon>Pseudomonadota</taxon>
        <taxon>Betaproteobacteria</taxon>
        <taxon>Burkholderiales</taxon>
        <taxon>Comamonadaceae</taxon>
        <taxon>Ottowia</taxon>
    </lineage>
</organism>
<evidence type="ECO:0000313" key="2">
    <source>
        <dbReference type="EMBL" id="QTD45455.1"/>
    </source>
</evidence>
<sequence length="128" mass="13317">MKAIAAPLALLALLAGSCALAQEVPAAFVGKWKAEWTNRNGRAVQAQLELPAAGKGSWQTHGQSRNNLCVGKQAPVYVESATPEQVVLAIKMSETVAGCDDSNLILSTTTGAAPSAKWRSGGEVTLSR</sequence>
<feature type="signal peptide" evidence="1">
    <location>
        <begin position="1"/>
        <end position="21"/>
    </location>
</feature>
<dbReference type="EMBL" id="CP071796">
    <property type="protein sequence ID" value="QTD45455.1"/>
    <property type="molecule type" value="Genomic_DNA"/>
</dbReference>
<gene>
    <name evidence="2" type="ORF">J1M35_00565</name>
</gene>
<protein>
    <submittedName>
        <fullName evidence="2">Uncharacterized protein</fullName>
    </submittedName>
</protein>